<name>C7NGC0_KYTSD</name>
<reference evidence="1 2" key="1">
    <citation type="journal article" date="2009" name="Stand. Genomic Sci.">
        <title>Complete genome sequence of Kytococcus sedentarius type strain (541).</title>
        <authorList>
            <person name="Sims D."/>
            <person name="Brettin T."/>
            <person name="Detter J.C."/>
            <person name="Han C."/>
            <person name="Lapidus A."/>
            <person name="Copeland A."/>
            <person name="Glavina Del Rio T."/>
            <person name="Nolan M."/>
            <person name="Chen F."/>
            <person name="Lucas S."/>
            <person name="Tice H."/>
            <person name="Cheng J.F."/>
            <person name="Bruce D."/>
            <person name="Goodwin L."/>
            <person name="Pitluck S."/>
            <person name="Ovchinnikova G."/>
            <person name="Pati A."/>
            <person name="Ivanova N."/>
            <person name="Mavrommatis K."/>
            <person name="Chen A."/>
            <person name="Palaniappan K."/>
            <person name="D'haeseleer P."/>
            <person name="Chain P."/>
            <person name="Bristow J."/>
            <person name="Eisen J.A."/>
            <person name="Markowitz V."/>
            <person name="Hugenholtz P."/>
            <person name="Schneider S."/>
            <person name="Goker M."/>
            <person name="Pukall R."/>
            <person name="Kyrpides N.C."/>
            <person name="Klenk H.P."/>
        </authorList>
    </citation>
    <scope>NUCLEOTIDE SEQUENCE [LARGE SCALE GENOMIC DNA]</scope>
    <source>
        <strain evidence="2">ATCC 14392 / DSM 20547 / JCM 11482 / CCUG 33030 / NBRC 15357 / NCTC 11040 / CCM 314 / 541</strain>
    </source>
</reference>
<protein>
    <submittedName>
        <fullName evidence="1">Uncharacterized protein</fullName>
    </submittedName>
</protein>
<dbReference type="AlphaFoldDB" id="C7NGC0"/>
<sequence>MPKWCSAACRQRAWQHKKAAESERAAVDVVQQTVEVYRGEKIVEKIVQVPVIDRPKTGAEWAQVLQKLSWTLSTDRLDEADLRLIHTQLSSAVVAYERRWERLARRRGDRL</sequence>
<organism evidence="1 2">
    <name type="scientific">Kytococcus sedentarius (strain ATCC 14392 / DSM 20547 / JCM 11482 / CCUG 33030 / NBRC 15357 / NCTC 11040 / CCM 314 / 541)</name>
    <name type="common">Micrococcus sedentarius</name>
    <dbReference type="NCBI Taxonomy" id="478801"/>
    <lineage>
        <taxon>Bacteria</taxon>
        <taxon>Bacillati</taxon>
        <taxon>Actinomycetota</taxon>
        <taxon>Actinomycetes</taxon>
        <taxon>Micrococcales</taxon>
        <taxon>Kytococcaceae</taxon>
        <taxon>Kytococcus</taxon>
    </lineage>
</organism>
<dbReference type="KEGG" id="kse:Ksed_25670"/>
<dbReference type="Proteomes" id="UP000006666">
    <property type="component" value="Chromosome"/>
</dbReference>
<proteinExistence type="predicted"/>
<dbReference type="EMBL" id="CP001686">
    <property type="protein sequence ID" value="ACV07529.1"/>
    <property type="molecule type" value="Genomic_DNA"/>
</dbReference>
<dbReference type="eggNOG" id="ENOG502ZJBG">
    <property type="taxonomic scope" value="Bacteria"/>
</dbReference>
<accession>C7NGC0</accession>
<gene>
    <name evidence="1" type="ordered locus">Ksed_25670</name>
</gene>
<dbReference type="HOGENOM" id="CLU_2155053_0_0_11"/>
<evidence type="ECO:0000313" key="2">
    <source>
        <dbReference type="Proteomes" id="UP000006666"/>
    </source>
</evidence>
<keyword evidence="2" id="KW-1185">Reference proteome</keyword>
<evidence type="ECO:0000313" key="1">
    <source>
        <dbReference type="EMBL" id="ACV07529.1"/>
    </source>
</evidence>